<protein>
    <submittedName>
        <fullName evidence="2">Uncharacterized protein</fullName>
    </submittedName>
</protein>
<evidence type="ECO:0000313" key="2">
    <source>
        <dbReference type="EMBL" id="TFK98086.1"/>
    </source>
</evidence>
<organism evidence="2 3">
    <name type="scientific">Pterulicium gracile</name>
    <dbReference type="NCBI Taxonomy" id="1884261"/>
    <lineage>
        <taxon>Eukaryota</taxon>
        <taxon>Fungi</taxon>
        <taxon>Dikarya</taxon>
        <taxon>Basidiomycota</taxon>
        <taxon>Agaricomycotina</taxon>
        <taxon>Agaricomycetes</taxon>
        <taxon>Agaricomycetidae</taxon>
        <taxon>Agaricales</taxon>
        <taxon>Pleurotineae</taxon>
        <taxon>Pterulaceae</taxon>
        <taxon>Pterulicium</taxon>
    </lineage>
</organism>
<keyword evidence="3" id="KW-1185">Reference proteome</keyword>
<accession>A0A5C3Q939</accession>
<dbReference type="AlphaFoldDB" id="A0A5C3Q939"/>
<dbReference type="EMBL" id="ML178842">
    <property type="protein sequence ID" value="TFK98086.1"/>
    <property type="molecule type" value="Genomic_DNA"/>
</dbReference>
<evidence type="ECO:0000313" key="3">
    <source>
        <dbReference type="Proteomes" id="UP000305067"/>
    </source>
</evidence>
<sequence>MSIGNDHFSPSTPVHLPSLTSITIAFHNRPPSKLQTRSLRYLLGHLRTPNVCFLIFKEPQSENDLLTVQHLLRASGAPLRMTGLGIAKLPCSLDLCWGLIAILSELPLLEHLFLHSLRLEMEDDVNRERVTTDNVLIALQWPEDLTQSDPMKICPNLRKATFGNMFMDSRVLHATITSRAQMETSDLQPEEDSPHYLERVDIRGEGAGFLTDIVSGENVGHGEGPDEEDHEDSGANSPFGRFGRVGGAFRWSREAALAES</sequence>
<name>A0A5C3Q939_9AGAR</name>
<reference evidence="2 3" key="1">
    <citation type="journal article" date="2019" name="Nat. Ecol. Evol.">
        <title>Megaphylogeny resolves global patterns of mushroom evolution.</title>
        <authorList>
            <person name="Varga T."/>
            <person name="Krizsan K."/>
            <person name="Foldi C."/>
            <person name="Dima B."/>
            <person name="Sanchez-Garcia M."/>
            <person name="Sanchez-Ramirez S."/>
            <person name="Szollosi G.J."/>
            <person name="Szarkandi J.G."/>
            <person name="Papp V."/>
            <person name="Albert L."/>
            <person name="Andreopoulos W."/>
            <person name="Angelini C."/>
            <person name="Antonin V."/>
            <person name="Barry K.W."/>
            <person name="Bougher N.L."/>
            <person name="Buchanan P."/>
            <person name="Buyck B."/>
            <person name="Bense V."/>
            <person name="Catcheside P."/>
            <person name="Chovatia M."/>
            <person name="Cooper J."/>
            <person name="Damon W."/>
            <person name="Desjardin D."/>
            <person name="Finy P."/>
            <person name="Geml J."/>
            <person name="Haridas S."/>
            <person name="Hughes K."/>
            <person name="Justo A."/>
            <person name="Karasinski D."/>
            <person name="Kautmanova I."/>
            <person name="Kiss B."/>
            <person name="Kocsube S."/>
            <person name="Kotiranta H."/>
            <person name="LaButti K.M."/>
            <person name="Lechner B.E."/>
            <person name="Liimatainen K."/>
            <person name="Lipzen A."/>
            <person name="Lukacs Z."/>
            <person name="Mihaltcheva S."/>
            <person name="Morgado L.N."/>
            <person name="Niskanen T."/>
            <person name="Noordeloos M.E."/>
            <person name="Ohm R.A."/>
            <person name="Ortiz-Santana B."/>
            <person name="Ovrebo C."/>
            <person name="Racz N."/>
            <person name="Riley R."/>
            <person name="Savchenko A."/>
            <person name="Shiryaev A."/>
            <person name="Soop K."/>
            <person name="Spirin V."/>
            <person name="Szebenyi C."/>
            <person name="Tomsovsky M."/>
            <person name="Tulloss R.E."/>
            <person name="Uehling J."/>
            <person name="Grigoriev I.V."/>
            <person name="Vagvolgyi C."/>
            <person name="Papp T."/>
            <person name="Martin F.M."/>
            <person name="Miettinen O."/>
            <person name="Hibbett D.S."/>
            <person name="Nagy L.G."/>
        </authorList>
    </citation>
    <scope>NUCLEOTIDE SEQUENCE [LARGE SCALE GENOMIC DNA]</scope>
    <source>
        <strain evidence="2 3">CBS 309.79</strain>
    </source>
</reference>
<proteinExistence type="predicted"/>
<dbReference type="Proteomes" id="UP000305067">
    <property type="component" value="Unassembled WGS sequence"/>
</dbReference>
<gene>
    <name evidence="2" type="ORF">BDV98DRAFT_596095</name>
</gene>
<feature type="region of interest" description="Disordered" evidence="1">
    <location>
        <begin position="214"/>
        <end position="242"/>
    </location>
</feature>
<evidence type="ECO:0000256" key="1">
    <source>
        <dbReference type="SAM" id="MobiDB-lite"/>
    </source>
</evidence>